<organism evidence="14">
    <name type="scientific">Alligator sinensis</name>
    <name type="common">Chinese alligator</name>
    <dbReference type="NCBI Taxonomy" id="38654"/>
    <lineage>
        <taxon>Eukaryota</taxon>
        <taxon>Metazoa</taxon>
        <taxon>Chordata</taxon>
        <taxon>Craniata</taxon>
        <taxon>Vertebrata</taxon>
        <taxon>Euteleostomi</taxon>
        <taxon>Archelosauria</taxon>
        <taxon>Archosauria</taxon>
        <taxon>Crocodylia</taxon>
        <taxon>Alligatoridae</taxon>
        <taxon>Alligatorinae</taxon>
        <taxon>Alligator</taxon>
    </lineage>
</organism>
<evidence type="ECO:0000313" key="17">
    <source>
        <dbReference type="RefSeq" id="XP_025067296.1"/>
    </source>
</evidence>
<dbReference type="eggNOG" id="KOG4824">
    <property type="taxonomic scope" value="Eukaryota"/>
</dbReference>
<dbReference type="RefSeq" id="XP_006030044.1">
    <property type="nucleotide sequence ID" value="XM_006029982.2"/>
</dbReference>
<accession>A0A1U7SDT6</accession>
<gene>
    <name evidence="14 15 16 17" type="primary">APOD</name>
</gene>
<dbReference type="Proteomes" id="UP000189705">
    <property type="component" value="Unplaced"/>
</dbReference>
<comment type="similarity">
    <text evidence="2 11">Belongs to the calycin superfamily. Lipocalin family.</text>
</comment>
<evidence type="ECO:0000313" key="13">
    <source>
        <dbReference type="Proteomes" id="UP000189705"/>
    </source>
</evidence>
<reference evidence="14" key="1">
    <citation type="submission" date="2023-09" db="UniProtKB">
        <authorList>
            <consortium name="RefSeq"/>
        </authorList>
    </citation>
    <scope>IDENTIFICATION</scope>
</reference>
<dbReference type="RefSeq" id="XP_025067296.1">
    <property type="nucleotide sequence ID" value="XM_025211511.1"/>
</dbReference>
<dbReference type="InterPro" id="IPR000566">
    <property type="entry name" value="Lipocln_cytosolic_FA-bd_dom"/>
</dbReference>
<dbReference type="InterPro" id="IPR022272">
    <property type="entry name" value="Lipocalin_CS"/>
</dbReference>
<keyword evidence="4" id="KW-0813">Transport</keyword>
<dbReference type="GeneID" id="102387706"/>
<dbReference type="RefSeq" id="XP_025067294.1">
    <property type="nucleotide sequence ID" value="XM_025211509.1"/>
</dbReference>
<dbReference type="GO" id="GO:0007420">
    <property type="term" value="P:brain development"/>
    <property type="evidence" value="ECO:0007669"/>
    <property type="project" value="InterPro"/>
</dbReference>
<evidence type="ECO:0000256" key="7">
    <source>
        <dbReference type="ARBA" id="ARBA00023121"/>
    </source>
</evidence>
<evidence type="ECO:0000313" key="16">
    <source>
        <dbReference type="RefSeq" id="XP_025067295.1"/>
    </source>
</evidence>
<dbReference type="KEGG" id="asn:102387706"/>
<evidence type="ECO:0000256" key="11">
    <source>
        <dbReference type="PIRNR" id="PIRNR036893"/>
    </source>
</evidence>
<dbReference type="InterPro" id="IPR026222">
    <property type="entry name" value="ApoD_vertbrte"/>
</dbReference>
<keyword evidence="6 11" id="KW-0732">Signal</keyword>
<dbReference type="Gene3D" id="2.40.128.20">
    <property type="match status" value="1"/>
</dbReference>
<evidence type="ECO:0000256" key="8">
    <source>
        <dbReference type="ARBA" id="ARBA00023157"/>
    </source>
</evidence>
<evidence type="ECO:0000256" key="10">
    <source>
        <dbReference type="ARBA" id="ARBA00023283"/>
    </source>
</evidence>
<dbReference type="GO" id="GO:0005576">
    <property type="term" value="C:extracellular region"/>
    <property type="evidence" value="ECO:0007669"/>
    <property type="project" value="UniProtKB-SubCell"/>
</dbReference>
<protein>
    <recommendedName>
        <fullName evidence="3">Apolipoprotein D</fullName>
    </recommendedName>
</protein>
<keyword evidence="8" id="KW-1015">Disulfide bond</keyword>
<keyword evidence="5" id="KW-0964">Secreted</keyword>
<keyword evidence="9" id="KW-0325">Glycoprotein</keyword>
<dbReference type="PANTHER" id="PTHR10612">
    <property type="entry name" value="APOLIPOPROTEIN D"/>
    <property type="match status" value="1"/>
</dbReference>
<evidence type="ECO:0000259" key="12">
    <source>
        <dbReference type="Pfam" id="PF08212"/>
    </source>
</evidence>
<dbReference type="STRING" id="38654.A0A1U7SDT6"/>
<keyword evidence="13" id="KW-1185">Reference proteome</keyword>
<dbReference type="AlphaFoldDB" id="A0A1U7SDT6"/>
<dbReference type="PROSITE" id="PS00213">
    <property type="entry name" value="LIPOCALIN"/>
    <property type="match status" value="1"/>
</dbReference>
<dbReference type="GO" id="GO:0000302">
    <property type="term" value="P:response to reactive oxygen species"/>
    <property type="evidence" value="ECO:0007669"/>
    <property type="project" value="TreeGrafter"/>
</dbReference>
<evidence type="ECO:0000256" key="1">
    <source>
        <dbReference type="ARBA" id="ARBA00004613"/>
    </source>
</evidence>
<dbReference type="PANTHER" id="PTHR10612:SF34">
    <property type="entry name" value="APOLIPOPROTEIN D"/>
    <property type="match status" value="1"/>
</dbReference>
<dbReference type="CDD" id="cd19437">
    <property type="entry name" value="lipocalin_apoD-like"/>
    <property type="match status" value="1"/>
</dbReference>
<evidence type="ECO:0000256" key="2">
    <source>
        <dbReference type="ARBA" id="ARBA00006889"/>
    </source>
</evidence>
<dbReference type="PIRSF" id="PIRSF036893">
    <property type="entry name" value="Lipocalin_ApoD"/>
    <property type="match status" value="1"/>
</dbReference>
<dbReference type="GO" id="GO:0006629">
    <property type="term" value="P:lipid metabolic process"/>
    <property type="evidence" value="ECO:0007669"/>
    <property type="project" value="TreeGrafter"/>
</dbReference>
<dbReference type="InterPro" id="IPR002969">
    <property type="entry name" value="ApolipopD"/>
</dbReference>
<dbReference type="InterPro" id="IPR022271">
    <property type="entry name" value="Lipocalin_ApoD"/>
</dbReference>
<dbReference type="CTD" id="347"/>
<proteinExistence type="inferred from homology"/>
<evidence type="ECO:0000313" key="14">
    <source>
        <dbReference type="RefSeq" id="XP_006030044.1"/>
    </source>
</evidence>
<dbReference type="Pfam" id="PF08212">
    <property type="entry name" value="Lipocalin_2"/>
    <property type="match status" value="1"/>
</dbReference>
<dbReference type="PRINTS" id="PR01219">
    <property type="entry name" value="APOLIPOPROTD"/>
</dbReference>
<name>A0A1U7SDT6_ALLSI</name>
<evidence type="ECO:0000256" key="9">
    <source>
        <dbReference type="ARBA" id="ARBA00023180"/>
    </source>
</evidence>
<sequence length="189" mass="21595">MRGMLALLAALLGILGLVEGQTFHMGQCPNPPVQEDFDPSKYLGKWYEIEKLPSGFEQERCVQANYSLKANGKIKVLTKMVQSDGTIKHMEAEAVPVNKDEPAKLSVSYSWFMPASPYWVVATDYENYALVYSCTSFFWLFHVDYAWIRSRTPQLHPETVEHLKSVLRSYRIQTGMMLPTDQMNCPSDM</sequence>
<dbReference type="PRINTS" id="PR02058">
    <property type="entry name" value="APODVERTBRTE"/>
</dbReference>
<evidence type="ECO:0000256" key="5">
    <source>
        <dbReference type="ARBA" id="ARBA00022525"/>
    </source>
</evidence>
<keyword evidence="10" id="KW-0873">Pyrrolidone carboxylic acid</keyword>
<dbReference type="SUPFAM" id="SSF50814">
    <property type="entry name" value="Lipocalins"/>
    <property type="match status" value="1"/>
</dbReference>
<dbReference type="PRINTS" id="PR00179">
    <property type="entry name" value="LIPOCALIN"/>
</dbReference>
<dbReference type="GO" id="GO:0042246">
    <property type="term" value="P:tissue regeneration"/>
    <property type="evidence" value="ECO:0007669"/>
    <property type="project" value="InterPro"/>
</dbReference>
<dbReference type="FunFam" id="2.40.128.20:FF:000003">
    <property type="entry name" value="Apolipoprotein D"/>
    <property type="match status" value="1"/>
</dbReference>
<feature type="domain" description="Lipocalin/cytosolic fatty-acid binding" evidence="12">
    <location>
        <begin position="38"/>
        <end position="169"/>
    </location>
</feature>
<keyword evidence="7" id="KW-0446">Lipid-binding</keyword>
<evidence type="ECO:0000256" key="6">
    <source>
        <dbReference type="ARBA" id="ARBA00022729"/>
    </source>
</evidence>
<dbReference type="GO" id="GO:0006869">
    <property type="term" value="P:lipid transport"/>
    <property type="evidence" value="ECO:0007669"/>
    <property type="project" value="InterPro"/>
</dbReference>
<feature type="signal peptide" evidence="11">
    <location>
        <begin position="1"/>
        <end position="20"/>
    </location>
</feature>
<dbReference type="InterPro" id="IPR012674">
    <property type="entry name" value="Calycin"/>
</dbReference>
<dbReference type="RefSeq" id="XP_025067295.1">
    <property type="nucleotide sequence ID" value="XM_025211510.1"/>
</dbReference>
<evidence type="ECO:0000256" key="4">
    <source>
        <dbReference type="ARBA" id="ARBA00022448"/>
    </source>
</evidence>
<comment type="subcellular location">
    <subcellularLocation>
        <location evidence="1">Secreted</location>
    </subcellularLocation>
</comment>
<evidence type="ECO:0000313" key="15">
    <source>
        <dbReference type="RefSeq" id="XP_025067294.1"/>
    </source>
</evidence>
<evidence type="ECO:0000256" key="3">
    <source>
        <dbReference type="ARBA" id="ARBA00019890"/>
    </source>
</evidence>
<feature type="chain" id="PRO_5044535636" description="Apolipoprotein D" evidence="11">
    <location>
        <begin position="21"/>
        <end position="189"/>
    </location>
</feature>
<dbReference type="GO" id="GO:0015485">
    <property type="term" value="F:cholesterol binding"/>
    <property type="evidence" value="ECO:0007669"/>
    <property type="project" value="TreeGrafter"/>
</dbReference>
<dbReference type="GO" id="GO:0005737">
    <property type="term" value="C:cytoplasm"/>
    <property type="evidence" value="ECO:0007669"/>
    <property type="project" value="TreeGrafter"/>
</dbReference>